<dbReference type="OrthoDB" id="9801689at2"/>
<evidence type="ECO:0000256" key="2">
    <source>
        <dbReference type="ARBA" id="ARBA00022485"/>
    </source>
</evidence>
<keyword evidence="4" id="KW-0479">Metal-binding</keyword>
<evidence type="ECO:0000256" key="4">
    <source>
        <dbReference type="ARBA" id="ARBA00022723"/>
    </source>
</evidence>
<dbReference type="InterPro" id="IPR007197">
    <property type="entry name" value="rSAM"/>
</dbReference>
<dbReference type="STRING" id="1278311.GCA_000428705_01338"/>
<evidence type="ECO:0000256" key="5">
    <source>
        <dbReference type="ARBA" id="ARBA00023004"/>
    </source>
</evidence>
<evidence type="ECO:0000313" key="8">
    <source>
        <dbReference type="EMBL" id="VEU80777.1"/>
    </source>
</evidence>
<dbReference type="PANTHER" id="PTHR11135:SF1">
    <property type="entry name" value="PROTEIN YHCC"/>
    <property type="match status" value="1"/>
</dbReference>
<evidence type="ECO:0000313" key="9">
    <source>
        <dbReference type="Proteomes" id="UP000289841"/>
    </source>
</evidence>
<dbReference type="InterPro" id="IPR006638">
    <property type="entry name" value="Elp3/MiaA/NifB-like_rSAM"/>
</dbReference>
<keyword evidence="3" id="KW-0949">S-adenosyl-L-methionine</keyword>
<dbReference type="NCBIfam" id="TIGR01212">
    <property type="entry name" value="TIGR01212 family radical SAM protein"/>
    <property type="match status" value="1"/>
</dbReference>
<evidence type="ECO:0000256" key="6">
    <source>
        <dbReference type="ARBA" id="ARBA00023014"/>
    </source>
</evidence>
<feature type="domain" description="Radical SAM core" evidence="7">
    <location>
        <begin position="19"/>
        <end position="259"/>
    </location>
</feature>
<accession>A0A449BEB5</accession>
<dbReference type="Pfam" id="PF04055">
    <property type="entry name" value="Radical_SAM"/>
    <property type="match status" value="1"/>
</dbReference>
<keyword evidence="9" id="KW-1185">Reference proteome</keyword>
<dbReference type="GO" id="GO:0051539">
    <property type="term" value="F:4 iron, 4 sulfur cluster binding"/>
    <property type="evidence" value="ECO:0007669"/>
    <property type="project" value="UniProtKB-KW"/>
</dbReference>
<comment type="cofactor">
    <cofactor evidence="1">
        <name>[4Fe-4S] cluster</name>
        <dbReference type="ChEBI" id="CHEBI:49883"/>
    </cofactor>
</comment>
<dbReference type="EMBL" id="LR215048">
    <property type="protein sequence ID" value="VEU80777.1"/>
    <property type="molecule type" value="Genomic_DNA"/>
</dbReference>
<dbReference type="InterPro" id="IPR032432">
    <property type="entry name" value="Radical_SAM_C"/>
</dbReference>
<dbReference type="SFLD" id="SFLDS00029">
    <property type="entry name" value="Radical_SAM"/>
    <property type="match status" value="1"/>
</dbReference>
<keyword evidence="2" id="KW-0004">4Fe-4S</keyword>
<dbReference type="GO" id="GO:0016491">
    <property type="term" value="F:oxidoreductase activity"/>
    <property type="evidence" value="ECO:0007669"/>
    <property type="project" value="UniProtKB-KW"/>
</dbReference>
<evidence type="ECO:0000256" key="3">
    <source>
        <dbReference type="ARBA" id="ARBA00022691"/>
    </source>
</evidence>
<dbReference type="InterPro" id="IPR058240">
    <property type="entry name" value="rSAM_sf"/>
</dbReference>
<proteinExistence type="predicted"/>
<dbReference type="InterPro" id="IPR039661">
    <property type="entry name" value="ELP3"/>
</dbReference>
<protein>
    <submittedName>
        <fullName evidence="8">Oxygen-independent coproporphyrinogen-III oxidase 2</fullName>
        <ecNumber evidence="8">1.3.99.22</ecNumber>
    </submittedName>
</protein>
<evidence type="ECO:0000256" key="1">
    <source>
        <dbReference type="ARBA" id="ARBA00001966"/>
    </source>
</evidence>
<reference evidence="8 9" key="1">
    <citation type="submission" date="2019-01" db="EMBL/GenBank/DDBJ databases">
        <authorList>
            <consortium name="Pathogen Informatics"/>
        </authorList>
    </citation>
    <scope>NUCLEOTIDE SEQUENCE [LARGE SCALE GENOMIC DNA]</scope>
    <source>
        <strain evidence="8 9">NCTC10138</strain>
    </source>
</reference>
<evidence type="ECO:0000259" key="7">
    <source>
        <dbReference type="PROSITE" id="PS51918"/>
    </source>
</evidence>
<dbReference type="InterPro" id="IPR023404">
    <property type="entry name" value="rSAM_horseshoe"/>
</dbReference>
<gene>
    <name evidence="8" type="primary">hemZ</name>
    <name evidence="8" type="ORF">NCTC10138_01159</name>
</gene>
<dbReference type="EC" id="1.3.99.22" evidence="8"/>
<dbReference type="AlphaFoldDB" id="A0A449BEB5"/>
<dbReference type="KEGG" id="aaxa:NCTC10138_01159"/>
<organism evidence="8 9">
    <name type="scientific">Haploplasma axanthum</name>
    <name type="common">Acholeplasma axanthum</name>
    <dbReference type="NCBI Taxonomy" id="29552"/>
    <lineage>
        <taxon>Bacteria</taxon>
        <taxon>Bacillati</taxon>
        <taxon>Mycoplasmatota</taxon>
        <taxon>Mollicutes</taxon>
        <taxon>Acholeplasmatales</taxon>
        <taxon>Acholeplasmataceae</taxon>
        <taxon>Haploplasma</taxon>
    </lineage>
</organism>
<dbReference type="PANTHER" id="PTHR11135">
    <property type="entry name" value="HISTONE ACETYLTRANSFERASE-RELATED"/>
    <property type="match status" value="1"/>
</dbReference>
<dbReference type="GO" id="GO:0046872">
    <property type="term" value="F:metal ion binding"/>
    <property type="evidence" value="ECO:0007669"/>
    <property type="project" value="UniProtKB-KW"/>
</dbReference>
<dbReference type="Pfam" id="PF16199">
    <property type="entry name" value="Radical_SAM_C"/>
    <property type="match status" value="1"/>
</dbReference>
<dbReference type="PROSITE" id="PS51918">
    <property type="entry name" value="RADICAL_SAM"/>
    <property type="match status" value="1"/>
</dbReference>
<dbReference type="SMART" id="SM00729">
    <property type="entry name" value="Elp3"/>
    <property type="match status" value="1"/>
</dbReference>
<name>A0A449BEB5_HAPAX</name>
<dbReference type="SFLD" id="SFLDG01091">
    <property type="entry name" value="uncharacterized_CHP01210-like"/>
    <property type="match status" value="1"/>
</dbReference>
<dbReference type="SFLD" id="SFLDG01086">
    <property type="entry name" value="elongater_protein-like"/>
    <property type="match status" value="1"/>
</dbReference>
<keyword evidence="8" id="KW-0560">Oxidoreductase</keyword>
<keyword evidence="5" id="KW-0408">Iron</keyword>
<dbReference type="InterPro" id="IPR005911">
    <property type="entry name" value="YhcC-like"/>
</dbReference>
<dbReference type="Gene3D" id="3.80.30.20">
    <property type="entry name" value="tm_1862 like domain"/>
    <property type="match status" value="1"/>
</dbReference>
<dbReference type="Proteomes" id="UP000289841">
    <property type="component" value="Chromosome"/>
</dbReference>
<sequence length="326" mass="38139">MKFTINERYNNLSSYYKNKYGKKVFKVPINAGFTCPNLDGKVAKGGCKFCSAFGSGEFGGNKKDSFQKQFDEVKERMHQKWPDAFYTVYFQSYTNTYAPLPKLKELYEEAISLDSNIVQISISTRPDEISQEIVDYLYELDQRIDVQIELGLQTIHEKTANDMNRAHDLQSFIDAVALLRSRNIETVVHIMDGLPGETYDMMIETIKFLNTQDIQGIKIHMLNILLNSKLGREYLKNPFPVLTRDEYLKVVVDQIAWLRDDIVIHRLTGDGDPKYLIEPKWIMKKFTVLNDINKRLKQLDLYQGVYYNNAKKHRWFNTFTSTWLFK</sequence>
<keyword evidence="6" id="KW-0411">Iron-sulfur</keyword>
<dbReference type="SUPFAM" id="SSF102114">
    <property type="entry name" value="Radical SAM enzymes"/>
    <property type="match status" value="1"/>
</dbReference>